<gene>
    <name evidence="3" type="primary">LOC117651030</name>
</gene>
<organism evidence="3">
    <name type="scientific">Thrips palmi</name>
    <name type="common">Melon thrips</name>
    <dbReference type="NCBI Taxonomy" id="161013"/>
    <lineage>
        <taxon>Eukaryota</taxon>
        <taxon>Metazoa</taxon>
        <taxon>Ecdysozoa</taxon>
        <taxon>Arthropoda</taxon>
        <taxon>Hexapoda</taxon>
        <taxon>Insecta</taxon>
        <taxon>Pterygota</taxon>
        <taxon>Neoptera</taxon>
        <taxon>Paraneoptera</taxon>
        <taxon>Thysanoptera</taxon>
        <taxon>Terebrantia</taxon>
        <taxon>Thripoidea</taxon>
        <taxon>Thripidae</taxon>
        <taxon>Thrips</taxon>
    </lineage>
</organism>
<accession>A0A6P8ZYX8</accession>
<feature type="region of interest" description="Disordered" evidence="1">
    <location>
        <begin position="1"/>
        <end position="50"/>
    </location>
</feature>
<dbReference type="GeneID" id="117651030"/>
<dbReference type="KEGG" id="tpal:117651030"/>
<dbReference type="RefSeq" id="XP_034250632.1">
    <property type="nucleotide sequence ID" value="XM_034394741.1"/>
</dbReference>
<feature type="compositionally biased region" description="Low complexity" evidence="1">
    <location>
        <begin position="1"/>
        <end position="47"/>
    </location>
</feature>
<name>A0A6P8ZYX8_THRPL</name>
<evidence type="ECO:0000256" key="1">
    <source>
        <dbReference type="SAM" id="MobiDB-lite"/>
    </source>
</evidence>
<evidence type="ECO:0000313" key="3">
    <source>
        <dbReference type="RefSeq" id="XP_034250632.1"/>
    </source>
</evidence>
<dbReference type="AlphaFoldDB" id="A0A6P8ZYX8"/>
<dbReference type="InParanoid" id="A0A6P8ZYX8"/>
<reference evidence="3" key="1">
    <citation type="submission" date="2025-08" db="UniProtKB">
        <authorList>
            <consortium name="RefSeq"/>
        </authorList>
    </citation>
    <scope>IDENTIFICATION</scope>
    <source>
        <tissue evidence="3">Total insect</tissue>
    </source>
</reference>
<evidence type="ECO:0000313" key="2">
    <source>
        <dbReference type="Proteomes" id="UP000515158"/>
    </source>
</evidence>
<protein>
    <submittedName>
        <fullName evidence="3">Uncharacterized protein LOC117651030 isoform X1</fullName>
    </submittedName>
</protein>
<sequence>MSQPKSSMSQPKSSRSQPKSSRSQPKSSSRSQPKSSRSQPKASRPQPKFSTSQLLQPALLQIVFDTYVEHLRRDLFVAYPFFLEGIARAGLPKGPGLLELMMILCPQIREKPVQPMPAPHQFRKLLKNMESTLFSLIAMVTTTPHLGQGYPKAAFLWGFMLTAVKLHLYS</sequence>
<proteinExistence type="predicted"/>
<keyword evidence="2" id="KW-1185">Reference proteome</keyword>
<dbReference type="Proteomes" id="UP000515158">
    <property type="component" value="Unplaced"/>
</dbReference>